<reference evidence="1" key="1">
    <citation type="submission" date="2020-05" db="EMBL/GenBank/DDBJ databases">
        <title>Large-scale comparative analyses of tick genomes elucidate their genetic diversity and vector capacities.</title>
        <authorList>
            <person name="Jia N."/>
            <person name="Wang J."/>
            <person name="Shi W."/>
            <person name="Du L."/>
            <person name="Sun Y."/>
            <person name="Zhan W."/>
            <person name="Jiang J."/>
            <person name="Wang Q."/>
            <person name="Zhang B."/>
            <person name="Ji P."/>
            <person name="Sakyi L.B."/>
            <person name="Cui X."/>
            <person name="Yuan T."/>
            <person name="Jiang B."/>
            <person name="Yang W."/>
            <person name="Lam T.T.-Y."/>
            <person name="Chang Q."/>
            <person name="Ding S."/>
            <person name="Wang X."/>
            <person name="Zhu J."/>
            <person name="Ruan X."/>
            <person name="Zhao L."/>
            <person name="Wei J."/>
            <person name="Que T."/>
            <person name="Du C."/>
            <person name="Cheng J."/>
            <person name="Dai P."/>
            <person name="Han X."/>
            <person name="Huang E."/>
            <person name="Gao Y."/>
            <person name="Liu J."/>
            <person name="Shao H."/>
            <person name="Ye R."/>
            <person name="Li L."/>
            <person name="Wei W."/>
            <person name="Wang X."/>
            <person name="Wang C."/>
            <person name="Yang T."/>
            <person name="Huo Q."/>
            <person name="Li W."/>
            <person name="Guo W."/>
            <person name="Chen H."/>
            <person name="Zhou L."/>
            <person name="Ni X."/>
            <person name="Tian J."/>
            <person name="Zhou Y."/>
            <person name="Sheng Y."/>
            <person name="Liu T."/>
            <person name="Pan Y."/>
            <person name="Xia L."/>
            <person name="Li J."/>
            <person name="Zhao F."/>
            <person name="Cao W."/>
        </authorList>
    </citation>
    <scope>NUCLEOTIDE SEQUENCE</scope>
    <source>
        <strain evidence="1">Dsil-2018</strain>
    </source>
</reference>
<evidence type="ECO:0000313" key="2">
    <source>
        <dbReference type="Proteomes" id="UP000821865"/>
    </source>
</evidence>
<comment type="caution">
    <text evidence="1">The sequence shown here is derived from an EMBL/GenBank/DDBJ whole genome shotgun (WGS) entry which is preliminary data.</text>
</comment>
<proteinExistence type="predicted"/>
<dbReference type="Proteomes" id="UP000821865">
    <property type="component" value="Chromosome 1"/>
</dbReference>
<name>A0ACB8E4K6_DERSI</name>
<gene>
    <name evidence="1" type="ORF">HPB49_025421</name>
</gene>
<organism evidence="1 2">
    <name type="scientific">Dermacentor silvarum</name>
    <name type="common">Tick</name>
    <dbReference type="NCBI Taxonomy" id="543639"/>
    <lineage>
        <taxon>Eukaryota</taxon>
        <taxon>Metazoa</taxon>
        <taxon>Ecdysozoa</taxon>
        <taxon>Arthropoda</taxon>
        <taxon>Chelicerata</taxon>
        <taxon>Arachnida</taxon>
        <taxon>Acari</taxon>
        <taxon>Parasitiformes</taxon>
        <taxon>Ixodida</taxon>
        <taxon>Ixodoidea</taxon>
        <taxon>Ixodidae</taxon>
        <taxon>Rhipicephalinae</taxon>
        <taxon>Dermacentor</taxon>
    </lineage>
</organism>
<keyword evidence="2" id="KW-1185">Reference proteome</keyword>
<sequence>MLFQSQHVLGHTWYLSADFQLFAVSLLTLTLMRRRKTLVIGAFALLSLFGYAIGAWALVSSDALPFMVFPGQTPQITIETVHQYYILPFSHTVSYFSGCMTFLIMEDFRDRKITKVTMLFSVLDWSFILSYLLYLACEAPTAVLDKLVFSRLTGRGKAQKQKPPNEVKGGSMGLEKKMEDMIFSRC</sequence>
<evidence type="ECO:0000313" key="1">
    <source>
        <dbReference type="EMBL" id="KAH7981563.1"/>
    </source>
</evidence>
<dbReference type="EMBL" id="CM023470">
    <property type="protein sequence ID" value="KAH7981563.1"/>
    <property type="molecule type" value="Genomic_DNA"/>
</dbReference>
<accession>A0ACB8E4K6</accession>
<protein>
    <submittedName>
        <fullName evidence="1">Uncharacterized protein</fullName>
    </submittedName>
</protein>